<accession>A0ABM5P5U3</accession>
<evidence type="ECO:0000259" key="1">
    <source>
        <dbReference type="Pfam" id="PF02915"/>
    </source>
</evidence>
<dbReference type="InterPro" id="IPR009078">
    <property type="entry name" value="Ferritin-like_SF"/>
</dbReference>
<dbReference type="CDD" id="cd00657">
    <property type="entry name" value="Ferritin_like"/>
    <property type="match status" value="1"/>
</dbReference>
<feature type="domain" description="Rubrerythrin diiron-binding" evidence="1">
    <location>
        <begin position="12"/>
        <end position="68"/>
    </location>
</feature>
<sequence>MIQGTSSLTQDLVRAINGEYSAIACYAKLAEKAPNQEIRKQILEIRQDEVRHYHIFSQIFTEITGTKPNPQMTEECPAAYRVALKSAFQDEQHTVDFYHNVAEKTQDPFIKEQFKRAAADEQNHAVWFLWFLKV</sequence>
<gene>
    <name evidence="2" type="ORF">DEHRE_07280</name>
</gene>
<dbReference type="Gene3D" id="1.20.5.420">
    <property type="entry name" value="Immunoglobulin FC, subunit C"/>
    <property type="match status" value="2"/>
</dbReference>
<dbReference type="SUPFAM" id="SSF47240">
    <property type="entry name" value="Ferritin-like"/>
    <property type="match status" value="1"/>
</dbReference>
<keyword evidence="3" id="KW-1185">Reference proteome</keyword>
<dbReference type="Pfam" id="PF02915">
    <property type="entry name" value="Rubrerythrin"/>
    <property type="match status" value="2"/>
</dbReference>
<dbReference type="InterPro" id="IPR003251">
    <property type="entry name" value="Rr_diiron-bd_dom"/>
</dbReference>
<feature type="domain" description="Rubrerythrin diiron-binding" evidence="1">
    <location>
        <begin position="84"/>
        <end position="132"/>
    </location>
</feature>
<dbReference type="EMBL" id="CP007033">
    <property type="protein sequence ID" value="AHF09908.1"/>
    <property type="molecule type" value="Genomic_DNA"/>
</dbReference>
<evidence type="ECO:0000313" key="3">
    <source>
        <dbReference type="Proteomes" id="UP000018934"/>
    </source>
</evidence>
<evidence type="ECO:0000313" key="2">
    <source>
        <dbReference type="EMBL" id="AHF09908.1"/>
    </source>
</evidence>
<organism evidence="2 3">
    <name type="scientific">Dehalobacter restrictus (strain DSM 9455 / PER-K23)</name>
    <dbReference type="NCBI Taxonomy" id="871738"/>
    <lineage>
        <taxon>Bacteria</taxon>
        <taxon>Bacillati</taxon>
        <taxon>Bacillota</taxon>
        <taxon>Clostridia</taxon>
        <taxon>Eubacteriales</taxon>
        <taxon>Desulfitobacteriaceae</taxon>
        <taxon>Dehalobacter</taxon>
    </lineage>
</organism>
<dbReference type="RefSeq" id="WP_025205629.1">
    <property type="nucleotide sequence ID" value="NZ_CP007033.1"/>
</dbReference>
<dbReference type="Proteomes" id="UP000018934">
    <property type="component" value="Chromosome"/>
</dbReference>
<name>A0ABM5P5U3_DEHRP</name>
<protein>
    <recommendedName>
        <fullName evidence="1">Rubrerythrin diiron-binding domain-containing protein</fullName>
    </recommendedName>
</protein>
<proteinExistence type="predicted"/>
<reference evidence="2 3" key="1">
    <citation type="journal article" date="2013" name="Stand. Genomic Sci.">
        <title>Complete genome sequence of Dehalobacter restrictus PER-K23(T.).</title>
        <authorList>
            <person name="Kruse T."/>
            <person name="Maillard J."/>
            <person name="Goodwin L."/>
            <person name="Woyke T."/>
            <person name="Teshima H."/>
            <person name="Bruce D."/>
            <person name="Detter C."/>
            <person name="Tapia R."/>
            <person name="Han C."/>
            <person name="Huntemann M."/>
            <person name="Wei C.L."/>
            <person name="Han J."/>
            <person name="Chen A."/>
            <person name="Kyrpides N."/>
            <person name="Szeto E."/>
            <person name="Markowitz V."/>
            <person name="Ivanova N."/>
            <person name="Pagani I."/>
            <person name="Pati A."/>
            <person name="Pitluck S."/>
            <person name="Nolan M."/>
            <person name="Holliger C."/>
            <person name="Smidt H."/>
        </authorList>
    </citation>
    <scope>NUCLEOTIDE SEQUENCE [LARGE SCALE GENOMIC DNA]</scope>
    <source>
        <strain evidence="3">DSM 9455</strain>
    </source>
</reference>